<dbReference type="GO" id="GO:0008139">
    <property type="term" value="F:nuclear localization sequence binding"/>
    <property type="evidence" value="ECO:0007669"/>
    <property type="project" value="InterPro"/>
</dbReference>
<evidence type="ECO:0000256" key="6">
    <source>
        <dbReference type="ARBA" id="ARBA00023132"/>
    </source>
</evidence>
<evidence type="ECO:0000256" key="3">
    <source>
        <dbReference type="ARBA" id="ARBA00022816"/>
    </source>
</evidence>
<dbReference type="Proteomes" id="UP000565441">
    <property type="component" value="Unassembled WGS sequence"/>
</dbReference>
<keyword evidence="3" id="KW-0509">mRNA transport</keyword>
<organism evidence="9 10">
    <name type="scientific">Tricholomella constricta</name>
    <dbReference type="NCBI Taxonomy" id="117010"/>
    <lineage>
        <taxon>Eukaryota</taxon>
        <taxon>Fungi</taxon>
        <taxon>Dikarya</taxon>
        <taxon>Basidiomycota</taxon>
        <taxon>Agaricomycotina</taxon>
        <taxon>Agaricomycetes</taxon>
        <taxon>Agaricomycetidae</taxon>
        <taxon>Agaricales</taxon>
        <taxon>Tricholomatineae</taxon>
        <taxon>Lyophyllaceae</taxon>
        <taxon>Tricholomella</taxon>
    </lineage>
</organism>
<keyword evidence="2" id="KW-0813">Transport</keyword>
<keyword evidence="7" id="KW-0539">Nucleus</keyword>
<keyword evidence="4" id="KW-0653">Protein transport</keyword>
<dbReference type="PANTHER" id="PTHR13437:SF2">
    <property type="entry name" value="NUCLEOPORIN P58_P45"/>
    <property type="match status" value="1"/>
</dbReference>
<accession>A0A8H5LX54</accession>
<keyword evidence="10" id="KW-1185">Reference proteome</keyword>
<dbReference type="GO" id="GO:0005643">
    <property type="term" value="C:nuclear pore"/>
    <property type="evidence" value="ECO:0007669"/>
    <property type="project" value="UniProtKB-SubCell"/>
</dbReference>
<feature type="compositionally biased region" description="Low complexity" evidence="8">
    <location>
        <begin position="185"/>
        <end position="198"/>
    </location>
</feature>
<evidence type="ECO:0000256" key="5">
    <source>
        <dbReference type="ARBA" id="ARBA00023010"/>
    </source>
</evidence>
<reference evidence="9 10" key="1">
    <citation type="journal article" date="2020" name="ISME J.">
        <title>Uncovering the hidden diversity of litter-decomposition mechanisms in mushroom-forming fungi.</title>
        <authorList>
            <person name="Floudas D."/>
            <person name="Bentzer J."/>
            <person name="Ahren D."/>
            <person name="Johansson T."/>
            <person name="Persson P."/>
            <person name="Tunlid A."/>
        </authorList>
    </citation>
    <scope>NUCLEOTIDE SEQUENCE [LARGE SCALE GENOMIC DNA]</scope>
    <source>
        <strain evidence="9 10">CBS 661.87</strain>
    </source>
</reference>
<comment type="subcellular location">
    <subcellularLocation>
        <location evidence="1">Nucleus</location>
        <location evidence="1">Nuclear pore complex</location>
    </subcellularLocation>
</comment>
<feature type="compositionally biased region" description="Low complexity" evidence="8">
    <location>
        <begin position="222"/>
        <end position="235"/>
    </location>
</feature>
<dbReference type="EMBL" id="JAACJP010000041">
    <property type="protein sequence ID" value="KAF5372788.1"/>
    <property type="molecule type" value="Genomic_DNA"/>
</dbReference>
<dbReference type="InterPro" id="IPR025574">
    <property type="entry name" value="Nucleoporin_FG_rpt"/>
</dbReference>
<feature type="compositionally biased region" description="Low complexity" evidence="8">
    <location>
        <begin position="87"/>
        <end position="114"/>
    </location>
</feature>
<feature type="compositionally biased region" description="Low complexity" evidence="8">
    <location>
        <begin position="36"/>
        <end position="45"/>
    </location>
</feature>
<dbReference type="GO" id="GO:0015031">
    <property type="term" value="P:protein transport"/>
    <property type="evidence" value="ECO:0007669"/>
    <property type="project" value="UniProtKB-KW"/>
</dbReference>
<evidence type="ECO:0008006" key="11">
    <source>
        <dbReference type="Google" id="ProtNLM"/>
    </source>
</evidence>
<evidence type="ECO:0000256" key="7">
    <source>
        <dbReference type="ARBA" id="ARBA00023242"/>
    </source>
</evidence>
<dbReference type="GO" id="GO:0017056">
    <property type="term" value="F:structural constituent of nuclear pore"/>
    <property type="evidence" value="ECO:0007669"/>
    <property type="project" value="InterPro"/>
</dbReference>
<sequence>MAFASGSSAFGAAQNNQSNLFGAPKPAGAAIFGAPQPAQQQTATGGLFGQQQQPTGGLFGQPAQQQQQPVGLFGQSTQQQPTNTLFGQSIGQQPQQQQQQQQQTGGLFGQSTTQPAGGGLFGQSATQPAAGVFGQSTAQPAGGGLFGQSATQPTGGGLFGQSTMQPAGGGIFSQTTTQPAGGLFGQTTQQQPQQQQSGGLFGNALQAQPTIPTGGFGGGLFGNTQQQQQQQQNLGLSNATQASNVPLFSKSTKFNDLSDEIKRTLESIESGPDQQGLASTIHPFLVVFRILTPIILLVEDLVYASTLIRDDLHFTKGMKAKVEQAVQDTIVATRIVDAFKAPQGSGSGYLKDHPGFPLEFFTRATENMKQRLAWYKSTIEPPISHEALARAVLSDIVTGLDVSQIQATSMQTQCYLRHAMAETVSEGIINCLIITNSSDANVQLTRIHEHIFLRDPTVASVWRRQTFTAAVDTCTPEMSLSILYEQIPELMKHLNGALPSSGGSSILEHAYSFSRMLHGSSSSSSGDAFYRAFVPEMGSTLYPRQIELVKRCLRSERGELDRVGATIFPGLVKVTRGPPLPSGLYGENVQTVVRRAQVICECAIGGAPVSVPPSGYGMPGTPPAPFPPTGGF</sequence>
<evidence type="ECO:0000313" key="10">
    <source>
        <dbReference type="Proteomes" id="UP000565441"/>
    </source>
</evidence>
<dbReference type="InterPro" id="IPR024882">
    <property type="entry name" value="NUP58/p45/49"/>
</dbReference>
<feature type="compositionally biased region" description="Polar residues" evidence="8">
    <location>
        <begin position="76"/>
        <end position="86"/>
    </location>
</feature>
<proteinExistence type="predicted"/>
<evidence type="ECO:0000256" key="1">
    <source>
        <dbReference type="ARBA" id="ARBA00004567"/>
    </source>
</evidence>
<evidence type="ECO:0000256" key="4">
    <source>
        <dbReference type="ARBA" id="ARBA00022927"/>
    </source>
</evidence>
<dbReference type="GO" id="GO:0051028">
    <property type="term" value="P:mRNA transport"/>
    <property type="evidence" value="ECO:0007669"/>
    <property type="project" value="UniProtKB-KW"/>
</dbReference>
<dbReference type="OrthoDB" id="2538017at2759"/>
<protein>
    <recommendedName>
        <fullName evidence="11">Nucleoporin</fullName>
    </recommendedName>
</protein>
<keyword evidence="5" id="KW-0811">Translocation</keyword>
<dbReference type="AlphaFoldDB" id="A0A8H5LX54"/>
<keyword evidence="6" id="KW-0906">Nuclear pore complex</keyword>
<dbReference type="Pfam" id="PF13634">
    <property type="entry name" value="Nucleoporin_FG"/>
    <property type="match status" value="2"/>
</dbReference>
<evidence type="ECO:0000256" key="8">
    <source>
        <dbReference type="SAM" id="MobiDB-lite"/>
    </source>
</evidence>
<evidence type="ECO:0000313" key="9">
    <source>
        <dbReference type="EMBL" id="KAF5372788.1"/>
    </source>
</evidence>
<name>A0A8H5LX54_9AGAR</name>
<dbReference type="PANTHER" id="PTHR13437">
    <property type="entry name" value="NUCLEOPORIN P58/P45 NUCLEOPORIN-LIKE PROTEIN 1"/>
    <property type="match status" value="1"/>
</dbReference>
<evidence type="ECO:0000256" key="2">
    <source>
        <dbReference type="ARBA" id="ARBA00022448"/>
    </source>
</evidence>
<feature type="region of interest" description="Disordered" evidence="8">
    <location>
        <begin position="36"/>
        <end position="235"/>
    </location>
</feature>
<feature type="compositionally biased region" description="Low complexity" evidence="8">
    <location>
        <begin position="60"/>
        <end position="75"/>
    </location>
</feature>
<comment type="caution">
    <text evidence="9">The sequence shown here is derived from an EMBL/GenBank/DDBJ whole genome shotgun (WGS) entry which is preliminary data.</text>
</comment>
<gene>
    <name evidence="9" type="ORF">D9615_010118</name>
</gene>